<proteinExistence type="predicted"/>
<evidence type="ECO:0000313" key="2">
    <source>
        <dbReference type="Proteomes" id="UP000191933"/>
    </source>
</evidence>
<dbReference type="Proteomes" id="UP000191933">
    <property type="component" value="Unassembled WGS sequence"/>
</dbReference>
<sequence length="70" mass="8336">MCEITLITIQRLLCAEKPADCRWWAGMTPGRGYLRAWVFWEDARRRSTGWRRRNSPRIFPRSVSQTDPKP</sequence>
<reference evidence="1 2" key="1">
    <citation type="submission" date="2016-01" db="EMBL/GenBank/DDBJ databases">
        <authorList>
            <person name="Regsiter A."/>
            <person name="william w."/>
        </authorList>
    </citation>
    <scope>NUCLEOTIDE SEQUENCE [LARGE SCALE GENOMIC DNA]</scope>
    <source>
        <strain evidence="1 2">CFBP 5494</strain>
    </source>
</reference>
<organism evidence="1 2">
    <name type="scientific">Agrobacterium genomosp. 2 str. CFBP 5494</name>
    <dbReference type="NCBI Taxonomy" id="1183436"/>
    <lineage>
        <taxon>Bacteria</taxon>
        <taxon>Pseudomonadati</taxon>
        <taxon>Pseudomonadota</taxon>
        <taxon>Alphaproteobacteria</taxon>
        <taxon>Hyphomicrobiales</taxon>
        <taxon>Rhizobiaceae</taxon>
        <taxon>Rhizobium/Agrobacterium group</taxon>
        <taxon>Agrobacterium</taxon>
        <taxon>Agrobacterium tumefaciens complex</taxon>
    </lineage>
</organism>
<accession>A0A9W5B411</accession>
<evidence type="ECO:0000313" key="1">
    <source>
        <dbReference type="EMBL" id="CUW97042.1"/>
    </source>
</evidence>
<protein>
    <submittedName>
        <fullName evidence="1">Uncharacterized protein</fullName>
    </submittedName>
</protein>
<gene>
    <name evidence="1" type="ORF">AGR2A_Lc30016</name>
</gene>
<dbReference type="AlphaFoldDB" id="A0A9W5B411"/>
<keyword evidence="2" id="KW-1185">Reference proteome</keyword>
<comment type="caution">
    <text evidence="1">The sequence shown here is derived from an EMBL/GenBank/DDBJ whole genome shotgun (WGS) entry which is preliminary data.</text>
</comment>
<name>A0A9W5B411_9HYPH</name>
<dbReference type="EMBL" id="FBVY01000032">
    <property type="protein sequence ID" value="CUW97042.1"/>
    <property type="molecule type" value="Genomic_DNA"/>
</dbReference>